<name>A0ABT0UE27_9BACT</name>
<dbReference type="Pfam" id="PF00722">
    <property type="entry name" value="Glyco_hydro_16"/>
    <property type="match status" value="1"/>
</dbReference>
<evidence type="ECO:0000256" key="2">
    <source>
        <dbReference type="SAM" id="SignalP"/>
    </source>
</evidence>
<protein>
    <submittedName>
        <fullName evidence="4">Family 16 glycosylhydrolase</fullName>
    </submittedName>
</protein>
<organism evidence="4 5">
    <name type="scientific">Aporhodopirellula aestuarii</name>
    <dbReference type="NCBI Taxonomy" id="2950107"/>
    <lineage>
        <taxon>Bacteria</taxon>
        <taxon>Pseudomonadati</taxon>
        <taxon>Planctomycetota</taxon>
        <taxon>Planctomycetia</taxon>
        <taxon>Pirellulales</taxon>
        <taxon>Pirellulaceae</taxon>
        <taxon>Aporhodopirellula</taxon>
    </lineage>
</organism>
<feature type="chain" id="PRO_5046584800" evidence="2">
    <location>
        <begin position="24"/>
        <end position="472"/>
    </location>
</feature>
<dbReference type="EMBL" id="JAMQBK010000097">
    <property type="protein sequence ID" value="MCM2374725.1"/>
    <property type="molecule type" value="Genomic_DNA"/>
</dbReference>
<feature type="signal peptide" evidence="2">
    <location>
        <begin position="1"/>
        <end position="23"/>
    </location>
</feature>
<feature type="domain" description="GH16" evidence="3">
    <location>
        <begin position="24"/>
        <end position="295"/>
    </location>
</feature>
<reference evidence="4 5" key="1">
    <citation type="journal article" date="2022" name="Syst. Appl. Microbiol.">
        <title>Rhodopirellula aestuarii sp. nov., a novel member of the genus Rhodopirellula isolated from brackish sediments collected in the Tagus River estuary, Portugal.</title>
        <authorList>
            <person name="Vitorino I.R."/>
            <person name="Klimek D."/>
            <person name="Calusinska M."/>
            <person name="Lobo-da-Cunha A."/>
            <person name="Vasconcelos V."/>
            <person name="Lage O.M."/>
        </authorList>
    </citation>
    <scope>NUCLEOTIDE SEQUENCE [LARGE SCALE GENOMIC DNA]</scope>
    <source>
        <strain evidence="4 5">ICT_H3.1</strain>
    </source>
</reference>
<dbReference type="PROSITE" id="PS51762">
    <property type="entry name" value="GH16_2"/>
    <property type="match status" value="1"/>
</dbReference>
<dbReference type="SUPFAM" id="SSF49899">
    <property type="entry name" value="Concanavalin A-like lectins/glucanases"/>
    <property type="match status" value="1"/>
</dbReference>
<dbReference type="PANTHER" id="PTHR10963">
    <property type="entry name" value="GLYCOSYL HYDROLASE-RELATED"/>
    <property type="match status" value="1"/>
</dbReference>
<dbReference type="Proteomes" id="UP001202961">
    <property type="component" value="Unassembled WGS sequence"/>
</dbReference>
<keyword evidence="5" id="KW-1185">Reference proteome</keyword>
<dbReference type="RefSeq" id="WP_250932791.1">
    <property type="nucleotide sequence ID" value="NZ_JAMQBK010000097.1"/>
</dbReference>
<evidence type="ECO:0000313" key="4">
    <source>
        <dbReference type="EMBL" id="MCM2374725.1"/>
    </source>
</evidence>
<accession>A0ABT0UE27</accession>
<dbReference type="InterPro" id="IPR013320">
    <property type="entry name" value="ConA-like_dom_sf"/>
</dbReference>
<proteinExistence type="inferred from homology"/>
<evidence type="ECO:0000256" key="1">
    <source>
        <dbReference type="ARBA" id="ARBA00006865"/>
    </source>
</evidence>
<dbReference type="PANTHER" id="PTHR10963:SF55">
    <property type="entry name" value="GLYCOSIDE HYDROLASE FAMILY 16 PROTEIN"/>
    <property type="match status" value="1"/>
</dbReference>
<dbReference type="InterPro" id="IPR050546">
    <property type="entry name" value="Glycosyl_Hydrlase_16"/>
</dbReference>
<dbReference type="Gene3D" id="2.60.120.200">
    <property type="match status" value="1"/>
</dbReference>
<dbReference type="InterPro" id="IPR000757">
    <property type="entry name" value="Beta-glucanase-like"/>
</dbReference>
<comment type="caution">
    <text evidence="4">The sequence shown here is derived from an EMBL/GenBank/DDBJ whole genome shotgun (WGS) entry which is preliminary data.</text>
</comment>
<dbReference type="Gene3D" id="2.60.120.260">
    <property type="entry name" value="Galactose-binding domain-like"/>
    <property type="match status" value="1"/>
</dbReference>
<evidence type="ECO:0000313" key="5">
    <source>
        <dbReference type="Proteomes" id="UP001202961"/>
    </source>
</evidence>
<gene>
    <name evidence="4" type="ORF">NB063_29225</name>
</gene>
<comment type="similarity">
    <text evidence="1">Belongs to the glycosyl hydrolase 16 family.</text>
</comment>
<evidence type="ECO:0000259" key="3">
    <source>
        <dbReference type="PROSITE" id="PS51762"/>
    </source>
</evidence>
<sequence length="472" mass="53624">MSLNRVNFLSLVIGLAWLTIASADESSPNVYPASDPSNQGGWVLNPHVSDEFETAPLDADKWLIQGTDGVLKSNWIGRAPSQFSTDNVRIEDGMLKLQARWEPDFEFSKKRDFSWKEKKEGLAYENITTAAVICKNEFLYGYMEIRCKAADASVTSAFWATGSKTELDVFEFSGRPKQRHKSHLESELWSSIHDWSKKGGPTTWTDRLQLDFKVAEGFHVYGLDWDPEYLKFYADGKLVRTVLRQEMGDDAWVITGPIAIWVDSETFPWHGIPDEEDLPVDYEIDYIRVWQKPNYQVRPREVESEEPAVSDHASLPNEVSFDFEGPIRVGEQQHDWWIAEDSRPYFRISNEQPLTGVRSLKFSHTSQLNEKAVAFAPNGCLTLPAGEHVLSLKVWLEPNCTTKRIHVILDDPWLELKPFDLTGLATGKWITLSQTFQRQGASGSQDRPRIVVTADDAGEEGSTLFIDAFSIR</sequence>
<keyword evidence="2" id="KW-0732">Signal</keyword>